<organism evidence="1 2">
    <name type="scientific">Herbaspirillum seropedicae (strain SmR1)</name>
    <dbReference type="NCBI Taxonomy" id="757424"/>
    <lineage>
        <taxon>Bacteria</taxon>
        <taxon>Pseudomonadati</taxon>
        <taxon>Pseudomonadota</taxon>
        <taxon>Betaproteobacteria</taxon>
        <taxon>Burkholderiales</taxon>
        <taxon>Oxalobacteraceae</taxon>
        <taxon>Herbaspirillum</taxon>
    </lineage>
</organism>
<name>D8IXV4_HERSS</name>
<dbReference type="OrthoDB" id="8775830at2"/>
<dbReference type="Proteomes" id="UP000000329">
    <property type="component" value="Chromosome"/>
</dbReference>
<gene>
    <name evidence="1" type="ordered locus">Hsero_2710</name>
</gene>
<evidence type="ECO:0000313" key="1">
    <source>
        <dbReference type="EMBL" id="ADJ64206.1"/>
    </source>
</evidence>
<accession>D8IXV4</accession>
<dbReference type="HOGENOM" id="CLU_1341403_0_0_4"/>
<dbReference type="STRING" id="757424.Hsero_2710"/>
<proteinExistence type="predicted"/>
<evidence type="ECO:0000313" key="2">
    <source>
        <dbReference type="Proteomes" id="UP000000329"/>
    </source>
</evidence>
<reference evidence="1 2" key="1">
    <citation type="submission" date="2010-04" db="EMBL/GenBank/DDBJ databases">
        <title>The genome of Herbaspirillum seropedicae SmR1, an endophytic, nitrogen-fixing, plant-growth promoting beta-Proteobacteria.</title>
        <authorList>
            <person name="Pedrosa F.O."/>
            <person name="Monteiro R.A."/>
            <person name="Wassem R."/>
            <person name="Cruz L.M."/>
            <person name="Ayub R.A."/>
            <person name="Colauto N.B."/>
            <person name="Fernandez M.A."/>
            <person name="Fungaro M.H.P."/>
            <person name="Grisard E.C."/>
            <person name="Hungria M."/>
            <person name="Madeira H.M.F."/>
            <person name="Nodari R.O."/>
            <person name="Osaku C.A."/>
            <person name="Petzl-Erler M.L."/>
            <person name="Terenzi H."/>
            <person name="Vieira L.G.E."/>
            <person name="Almeida M.I.M."/>
            <person name="Alves L.R."/>
            <person name="Arantes O.M.N."/>
            <person name="Balsanelli E."/>
            <person name="Barcellos F.G."/>
            <person name="Baura V.A."/>
            <person name="Binde D.R."/>
            <person name="Campo R.J."/>
            <person name="Chubatsu L.S."/>
            <person name="Chueire L.M.O."/>
            <person name="Ciferri R.R."/>
            <person name="Correa L.C."/>
            <person name="da Conceicao Silva J.L."/>
            <person name="Dabul A.N.G."/>
            <person name="Dambros B.P."/>
            <person name="Faoro H."/>
            <person name="Favetti A."/>
            <person name="Friedermann G."/>
            <person name="Furlaneto M.C."/>
            <person name="Gasques L.S."/>
            <person name="Gimenes C.C.T."/>
            <person name="Gioppo N.M.R."/>
            <person name="Glienke-Blanco C."/>
            <person name="Godoy L.P."/>
            <person name="Guerra M.P."/>
            <person name="Karp S."/>
            <person name="Kava-Cordeiro V."/>
            <person name="Margarido V.P."/>
            <person name="Mathioni S.M."/>
            <person name="Menck-Soares M.A."/>
            <person name="Murace N.K."/>
            <person name="Nicolas M.F."/>
            <person name="Oliveira C.E.C."/>
            <person name="Pagnan N.A.B."/>
            <person name="Pamphile J.A."/>
            <person name="Patussi E.V."/>
            <person name="Pereira L.F.P."/>
            <person name="Pereira-Ferrari L."/>
            <person name="Pinto F.G.S."/>
            <person name="Precoma C."/>
            <person name="Prioli A.J."/>
            <person name="Prioli S.M.A.P."/>
            <person name="Raittz R.T."/>
            <person name="Ramos H.J.O."/>
            <person name="Ribeiro E.M.S.F."/>
            <person name="Rigo L.U."/>
            <person name="Rocha C.L.M.S.C."/>
            <person name="Rocha S.N."/>
            <person name="Santos K."/>
            <person name="Satori D."/>
            <person name="Silva A.G."/>
            <person name="Simao R.C.G."/>
            <person name="Soares M.A.M."/>
            <person name="Souza E.M."/>
            <person name="Steffens M.B.R."/>
            <person name="Steindel M."/>
            <person name="Tadra-Sfeir M.Z."/>
            <person name="Takahashi E.K."/>
            <person name="Torres R.A."/>
            <person name="Valle J.S."/>
            <person name="Vernal J.I."/>
            <person name="Vilas-Boas L.A."/>
            <person name="Watanabe M.A.E."/>
            <person name="Weiss V.A."/>
            <person name="Yates M.A."/>
            <person name="Souza E.M."/>
        </authorList>
    </citation>
    <scope>NUCLEOTIDE SEQUENCE [LARGE SCALE GENOMIC DNA]</scope>
    <source>
        <strain evidence="1 2">SmR1</strain>
    </source>
</reference>
<protein>
    <submittedName>
        <fullName evidence="1">Uncharacterized protein</fullName>
    </submittedName>
</protein>
<keyword evidence="2" id="KW-1185">Reference proteome</keyword>
<dbReference type="EMBL" id="CP002039">
    <property type="protein sequence ID" value="ADJ64206.1"/>
    <property type="molecule type" value="Genomic_DNA"/>
</dbReference>
<dbReference type="KEGG" id="hse:Hsero_2710"/>
<dbReference type="AlphaFoldDB" id="D8IXV4"/>
<dbReference type="GeneID" id="29393546"/>
<dbReference type="RefSeq" id="WP_013234684.1">
    <property type="nucleotide sequence ID" value="NC_014323.1"/>
</dbReference>
<dbReference type="eggNOG" id="ENOG5032VYD">
    <property type="taxonomic scope" value="Bacteria"/>
</dbReference>
<sequence>MTRNIPEPAVKPIAPEVRLLAAMAYGEASTQNNADEIYALASVLKRQRDARGYSSMEAFVRGESSFSFVVSDGNKRYQLFRLSTDTQILSDPVMKTAVEAAENALADGPDRSNGAWFWDGADISSNYLKHFKVKNGIRFGHPSHNIYSIKESSKLVIKHKTVKKKINGEIKIEKQEVYRYDHIYVSTAAHGGTIFWKQDAAYLRHTKAKEYK</sequence>